<proteinExistence type="predicted"/>
<dbReference type="Proteomes" id="UP001221898">
    <property type="component" value="Unassembled WGS sequence"/>
</dbReference>
<accession>A0AAD7S326</accession>
<evidence type="ECO:0000313" key="3">
    <source>
        <dbReference type="Proteomes" id="UP001221898"/>
    </source>
</evidence>
<feature type="compositionally biased region" description="Basic residues" evidence="1">
    <location>
        <begin position="43"/>
        <end position="53"/>
    </location>
</feature>
<sequence length="115" mass="12767">MTVMTTVRCECGDRSEPLRPRVDRVWGKADRPALGPGTLCRGHPIRRPARRKVPKPEGKEKTRGPLYESRPRLNPRVNTDRAVVLSSRTGATTVPVVSWPGPPLGQFSSHAFTML</sequence>
<feature type="compositionally biased region" description="Basic and acidic residues" evidence="1">
    <location>
        <begin position="22"/>
        <end position="31"/>
    </location>
</feature>
<protein>
    <submittedName>
        <fullName evidence="2">Uncharacterized protein</fullName>
    </submittedName>
</protein>
<feature type="region of interest" description="Disordered" evidence="1">
    <location>
        <begin position="22"/>
        <end position="80"/>
    </location>
</feature>
<reference evidence="2" key="1">
    <citation type="journal article" date="2023" name="Science">
        <title>Genome structures resolve the early diversification of teleost fishes.</title>
        <authorList>
            <person name="Parey E."/>
            <person name="Louis A."/>
            <person name="Montfort J."/>
            <person name="Bouchez O."/>
            <person name="Roques C."/>
            <person name="Iampietro C."/>
            <person name="Lluch J."/>
            <person name="Castinel A."/>
            <person name="Donnadieu C."/>
            <person name="Desvignes T."/>
            <person name="Floi Bucao C."/>
            <person name="Jouanno E."/>
            <person name="Wen M."/>
            <person name="Mejri S."/>
            <person name="Dirks R."/>
            <person name="Jansen H."/>
            <person name="Henkel C."/>
            <person name="Chen W.J."/>
            <person name="Zahm M."/>
            <person name="Cabau C."/>
            <person name="Klopp C."/>
            <person name="Thompson A.W."/>
            <person name="Robinson-Rechavi M."/>
            <person name="Braasch I."/>
            <person name="Lecointre G."/>
            <person name="Bobe J."/>
            <person name="Postlethwait J.H."/>
            <person name="Berthelot C."/>
            <person name="Roest Crollius H."/>
            <person name="Guiguen Y."/>
        </authorList>
    </citation>
    <scope>NUCLEOTIDE SEQUENCE</scope>
    <source>
        <strain evidence="2">NC1722</strain>
    </source>
</reference>
<organism evidence="2 3">
    <name type="scientific">Aldrovandia affinis</name>
    <dbReference type="NCBI Taxonomy" id="143900"/>
    <lineage>
        <taxon>Eukaryota</taxon>
        <taxon>Metazoa</taxon>
        <taxon>Chordata</taxon>
        <taxon>Craniata</taxon>
        <taxon>Vertebrata</taxon>
        <taxon>Euteleostomi</taxon>
        <taxon>Actinopterygii</taxon>
        <taxon>Neopterygii</taxon>
        <taxon>Teleostei</taxon>
        <taxon>Notacanthiformes</taxon>
        <taxon>Halosauridae</taxon>
        <taxon>Aldrovandia</taxon>
    </lineage>
</organism>
<evidence type="ECO:0000313" key="2">
    <source>
        <dbReference type="EMBL" id="KAJ8395056.1"/>
    </source>
</evidence>
<evidence type="ECO:0000256" key="1">
    <source>
        <dbReference type="SAM" id="MobiDB-lite"/>
    </source>
</evidence>
<gene>
    <name evidence="2" type="ORF">AAFF_G00040070</name>
</gene>
<name>A0AAD7S326_9TELE</name>
<dbReference type="AlphaFoldDB" id="A0AAD7S326"/>
<feature type="compositionally biased region" description="Basic and acidic residues" evidence="1">
    <location>
        <begin position="54"/>
        <end position="63"/>
    </location>
</feature>
<keyword evidence="3" id="KW-1185">Reference proteome</keyword>
<comment type="caution">
    <text evidence="2">The sequence shown here is derived from an EMBL/GenBank/DDBJ whole genome shotgun (WGS) entry which is preliminary data.</text>
</comment>
<dbReference type="EMBL" id="JAINUG010000120">
    <property type="protein sequence ID" value="KAJ8395056.1"/>
    <property type="molecule type" value="Genomic_DNA"/>
</dbReference>